<dbReference type="InterPro" id="IPR027417">
    <property type="entry name" value="P-loop_NTPase"/>
</dbReference>
<dbReference type="InterPro" id="IPR003959">
    <property type="entry name" value="ATPase_AAA_core"/>
</dbReference>
<dbReference type="PANTHER" id="PTHR43581:SF4">
    <property type="entry name" value="ATP_GTP PHOSPHATASE"/>
    <property type="match status" value="1"/>
</dbReference>
<dbReference type="GO" id="GO:0016887">
    <property type="term" value="F:ATP hydrolysis activity"/>
    <property type="evidence" value="ECO:0007669"/>
    <property type="project" value="InterPro"/>
</dbReference>
<organism evidence="2 3">
    <name type="scientific">Pseudomonas putida S13.1.2</name>
    <dbReference type="NCBI Taxonomy" id="1384061"/>
    <lineage>
        <taxon>Bacteria</taxon>
        <taxon>Pseudomonadati</taxon>
        <taxon>Pseudomonadota</taxon>
        <taxon>Gammaproteobacteria</taxon>
        <taxon>Pseudomonadales</taxon>
        <taxon>Pseudomonadaceae</taxon>
        <taxon>Pseudomonas</taxon>
    </lineage>
</organism>
<dbReference type="SUPFAM" id="SSF52540">
    <property type="entry name" value="P-loop containing nucleoside triphosphate hydrolases"/>
    <property type="match status" value="1"/>
</dbReference>
<dbReference type="RefSeq" id="WP_019472818.1">
    <property type="nucleotide sequence ID" value="NZ_CP010979.1"/>
</dbReference>
<reference evidence="2 3" key="1">
    <citation type="submission" date="2015-02" db="EMBL/GenBank/DDBJ databases">
        <title>Complete Genome Sequencing of Pseudomonas putida S13.1.2.</title>
        <authorList>
            <person name="Chong T.M."/>
            <person name="Chan K.G."/>
            <person name="Dessaux Y."/>
        </authorList>
    </citation>
    <scope>NUCLEOTIDE SEQUENCE [LARGE SCALE GENOMIC DNA]</scope>
    <source>
        <strain evidence="2 3">S13.1.2</strain>
    </source>
</reference>
<dbReference type="InterPro" id="IPR003593">
    <property type="entry name" value="AAA+_ATPase"/>
</dbReference>
<dbReference type="Proteomes" id="UP000033260">
    <property type="component" value="Chromosome"/>
</dbReference>
<dbReference type="InterPro" id="IPR051396">
    <property type="entry name" value="Bact_Antivir_Def_Nuclease"/>
</dbReference>
<dbReference type="CDD" id="cd00267">
    <property type="entry name" value="ABC_ATPase"/>
    <property type="match status" value="1"/>
</dbReference>
<evidence type="ECO:0000313" key="2">
    <source>
        <dbReference type="EMBL" id="AJQ48248.1"/>
    </source>
</evidence>
<proteinExistence type="predicted"/>
<name>A0AAU8RWP5_PSEPU</name>
<dbReference type="Gene3D" id="3.40.50.300">
    <property type="entry name" value="P-loop containing nucleotide triphosphate hydrolases"/>
    <property type="match status" value="1"/>
</dbReference>
<gene>
    <name evidence="2" type="ORF">N805_13910</name>
</gene>
<dbReference type="EMBL" id="CP010979">
    <property type="protein sequence ID" value="AJQ48248.1"/>
    <property type="molecule type" value="Genomic_DNA"/>
</dbReference>
<dbReference type="SMART" id="SM00382">
    <property type="entry name" value="AAA"/>
    <property type="match status" value="1"/>
</dbReference>
<dbReference type="Pfam" id="PF13304">
    <property type="entry name" value="AAA_21"/>
    <property type="match status" value="1"/>
</dbReference>
<evidence type="ECO:0000259" key="1">
    <source>
        <dbReference type="SMART" id="SM00382"/>
    </source>
</evidence>
<accession>A0AAU8RWP5</accession>
<dbReference type="GO" id="GO:0005524">
    <property type="term" value="F:ATP binding"/>
    <property type="evidence" value="ECO:0007669"/>
    <property type="project" value="InterPro"/>
</dbReference>
<dbReference type="AlphaFoldDB" id="A0AAU8RWP5"/>
<dbReference type="PANTHER" id="PTHR43581">
    <property type="entry name" value="ATP/GTP PHOSPHATASE"/>
    <property type="match status" value="1"/>
</dbReference>
<protein>
    <recommendedName>
        <fullName evidence="1">AAA+ ATPase domain-containing protein</fullName>
    </recommendedName>
</protein>
<sequence>MKVLIKSAHKSIPKELYFTLPSFSIITGLNGSGKTHLLEAMANPQLSELTIEGQTAQNISLIPYNSLTPQITEASDNSSIIDTIQMYWSDISHHLSMWAVSNPSTALPENIIEDYLAPAFGTESPGVVAVKRFIKHTGKKATDMGLEDFHNFIDITYSKENLFASQCAMAFKDYQRRRFKNEVSEYLSAKYPARNISYLSQEDFSEVFGPPPWELMNQVLETSGLPYRFNDPGEDDPELPYTLRLINQINGRLTSASELSSGEKVILALVLAIYNTGESGTKNKVILLDEPDAPLHPNFSKMLIDTIKEIIVGKSGVTVVMTTHSPTTVALAPENSIFDLDRSSKHLTMVSGHRAVQVLTKGIPHLRVSYENRRQIFVEGRYDVEYYSYLFQIINRDNRFNYTPIFVEPHSGDTNCSDVIAIVKKLRESGNDLAWGIIDYDNNNKSSDSILVLGENKRYAIDNYILDPIFICLALIRTRKKTYYDFGLSTGKTSYTEASNLRNDECQIMINSFLIQCGFDLINLETVHWENGFKLEYPGKFIQYQGHDYEKLITTTFAALMGLRKNNRESGLKLAILDIIDDFRGFIPVEISQTLRLIQNT</sequence>
<feature type="domain" description="AAA+ ATPase" evidence="1">
    <location>
        <begin position="20"/>
        <end position="353"/>
    </location>
</feature>
<evidence type="ECO:0000313" key="3">
    <source>
        <dbReference type="Proteomes" id="UP000033260"/>
    </source>
</evidence>